<organism evidence="11 12">
    <name type="scientific">Enterococcus faecalis</name>
    <name type="common">Streptococcus faecalis</name>
    <dbReference type="NCBI Taxonomy" id="1351"/>
    <lineage>
        <taxon>Bacteria</taxon>
        <taxon>Bacillati</taxon>
        <taxon>Bacillota</taxon>
        <taxon>Bacilli</taxon>
        <taxon>Lactobacillales</taxon>
        <taxon>Enterococcaceae</taxon>
        <taxon>Enterococcus</taxon>
    </lineage>
</organism>
<dbReference type="EC" id="4.2.1.8" evidence="7"/>
<dbReference type="Pfam" id="PF03786">
    <property type="entry name" value="UxuA"/>
    <property type="match status" value="1"/>
</dbReference>
<reference evidence="11" key="1">
    <citation type="journal article" date="2023" name="Pathogens">
        <title>Prevalence of Enterococcus spp. and the Whole-Genome Characteristics of Enterococcus faecium and Enterococcus faecalis Strains Isolated from Free-Living Birds in Poland.</title>
        <authorList>
            <person name="Kwit R."/>
            <person name="Zajac M."/>
            <person name="Smialowska-Weglinska A."/>
            <person name="Skarzynska M."/>
            <person name="Bomba A."/>
            <person name="Lalak A."/>
            <person name="Skrzypiec E."/>
            <person name="Wojdat D."/>
            <person name="Koza W."/>
            <person name="Mikos-Wojewoda E."/>
            <person name="Pasim P."/>
            <person name="Skora M."/>
            <person name="Polak M."/>
            <person name="Wiacek J."/>
            <person name="Wasyl D."/>
        </authorList>
    </citation>
    <scope>NUCLEOTIDE SEQUENCE</scope>
    <source>
        <strain evidence="11">691B_2</strain>
    </source>
</reference>
<evidence type="ECO:0000256" key="1">
    <source>
        <dbReference type="ARBA" id="ARBA00001794"/>
    </source>
</evidence>
<feature type="non-terminal residue" evidence="11">
    <location>
        <position position="1"/>
    </location>
</feature>
<comment type="caution">
    <text evidence="11">The sequence shown here is derived from an EMBL/GenBank/DDBJ whole genome shotgun (WGS) entry which is preliminary data.</text>
</comment>
<evidence type="ECO:0000256" key="7">
    <source>
        <dbReference type="ARBA" id="ARBA00012927"/>
    </source>
</evidence>
<dbReference type="Proteomes" id="UP001173174">
    <property type="component" value="Unassembled WGS sequence"/>
</dbReference>
<reference evidence="11" key="2">
    <citation type="submission" date="2023-03" db="EMBL/GenBank/DDBJ databases">
        <authorList>
            <person name="Zajac M."/>
            <person name="Kwit R."/>
            <person name="Wasyl D."/>
        </authorList>
    </citation>
    <scope>NUCLEOTIDE SEQUENCE</scope>
    <source>
        <strain evidence="11">691B_2</strain>
    </source>
</reference>
<gene>
    <name evidence="11" type="ORF">P0E79_17195</name>
</gene>
<dbReference type="EMBL" id="JAREWH010000290">
    <property type="protein sequence ID" value="MDN3194199.1"/>
    <property type="molecule type" value="Genomic_DNA"/>
</dbReference>
<comment type="catalytic activity">
    <reaction evidence="1">
        <text>D-mannonate = 2-dehydro-3-deoxy-D-gluconate + H2O</text>
        <dbReference type="Rhea" id="RHEA:20097"/>
        <dbReference type="ChEBI" id="CHEBI:15377"/>
        <dbReference type="ChEBI" id="CHEBI:17767"/>
        <dbReference type="ChEBI" id="CHEBI:57990"/>
        <dbReference type="EC" id="4.2.1.8"/>
    </reaction>
</comment>
<dbReference type="GO" id="GO:0008198">
    <property type="term" value="F:ferrous iron binding"/>
    <property type="evidence" value="ECO:0007669"/>
    <property type="project" value="TreeGrafter"/>
</dbReference>
<evidence type="ECO:0000256" key="5">
    <source>
        <dbReference type="ARBA" id="ARBA00004892"/>
    </source>
</evidence>
<comment type="pathway">
    <text evidence="5">Carbohydrate metabolism; pentose and glucuronate interconversion.</text>
</comment>
<accession>A0AAW7KN09</accession>
<evidence type="ECO:0000256" key="9">
    <source>
        <dbReference type="ARBA" id="ARBA00023211"/>
    </source>
</evidence>
<comment type="function">
    <text evidence="4">Catalyzes the dehydration of D-mannonate.</text>
</comment>
<evidence type="ECO:0000256" key="8">
    <source>
        <dbReference type="ARBA" id="ARBA00023004"/>
    </source>
</evidence>
<dbReference type="GO" id="GO:0042840">
    <property type="term" value="P:D-glucuronate catabolic process"/>
    <property type="evidence" value="ECO:0007669"/>
    <property type="project" value="TreeGrafter"/>
</dbReference>
<keyword evidence="9" id="KW-0464">Manganese</keyword>
<sequence>EIQALKQSVEQEGLALLGIESVAIHDAIKAGTDQRDHYIDNYRQTLRNLGKCGISLVCYSFKPIFGWAKTDLAYENEDGSLSLLFDQAVVENMQPEDMYQLIHSQSKGFRLPGWEEERLQQFQELKAMYAGVTEEDLVENLRYF</sequence>
<name>A0AAW7KN09_ENTFL</name>
<dbReference type="GO" id="GO:0008927">
    <property type="term" value="F:mannonate dehydratase activity"/>
    <property type="evidence" value="ECO:0007669"/>
    <property type="project" value="UniProtKB-EC"/>
</dbReference>
<dbReference type="RefSeq" id="WP_289870628.1">
    <property type="nucleotide sequence ID" value="NZ_JAREWH010000290.1"/>
</dbReference>
<dbReference type="InterPro" id="IPR004628">
    <property type="entry name" value="Man_deHydtase"/>
</dbReference>
<evidence type="ECO:0000256" key="6">
    <source>
        <dbReference type="ARBA" id="ARBA00007389"/>
    </source>
</evidence>
<evidence type="ECO:0000313" key="11">
    <source>
        <dbReference type="EMBL" id="MDN3194199.1"/>
    </source>
</evidence>
<dbReference type="InterPro" id="IPR036237">
    <property type="entry name" value="Xyl_isomerase-like_sf"/>
</dbReference>
<keyword evidence="10 11" id="KW-0456">Lyase</keyword>
<dbReference type="PANTHER" id="PTHR30387:SF2">
    <property type="entry name" value="MANNONATE DEHYDRATASE"/>
    <property type="match status" value="1"/>
</dbReference>
<dbReference type="PANTHER" id="PTHR30387">
    <property type="entry name" value="MANNONATE DEHYDRATASE"/>
    <property type="match status" value="1"/>
</dbReference>
<comment type="cofactor">
    <cofactor evidence="3">
        <name>Fe(2+)</name>
        <dbReference type="ChEBI" id="CHEBI:29033"/>
    </cofactor>
</comment>
<keyword evidence="8" id="KW-0408">Iron</keyword>
<proteinExistence type="inferred from homology"/>
<evidence type="ECO:0000256" key="2">
    <source>
        <dbReference type="ARBA" id="ARBA00001936"/>
    </source>
</evidence>
<dbReference type="GO" id="GO:0030145">
    <property type="term" value="F:manganese ion binding"/>
    <property type="evidence" value="ECO:0007669"/>
    <property type="project" value="TreeGrafter"/>
</dbReference>
<evidence type="ECO:0000256" key="3">
    <source>
        <dbReference type="ARBA" id="ARBA00001954"/>
    </source>
</evidence>
<feature type="non-terminal residue" evidence="11">
    <location>
        <position position="144"/>
    </location>
</feature>
<comment type="cofactor">
    <cofactor evidence="2">
        <name>Mn(2+)</name>
        <dbReference type="ChEBI" id="CHEBI:29035"/>
    </cofactor>
</comment>
<evidence type="ECO:0000313" key="12">
    <source>
        <dbReference type="Proteomes" id="UP001173174"/>
    </source>
</evidence>
<dbReference type="Gene3D" id="3.20.20.150">
    <property type="entry name" value="Divalent-metal-dependent TIM barrel enzymes"/>
    <property type="match status" value="1"/>
</dbReference>
<protein>
    <recommendedName>
        <fullName evidence="7">mannonate dehydratase</fullName>
        <ecNumber evidence="7">4.2.1.8</ecNumber>
    </recommendedName>
</protein>
<evidence type="ECO:0000256" key="4">
    <source>
        <dbReference type="ARBA" id="ARBA00002713"/>
    </source>
</evidence>
<dbReference type="SUPFAM" id="SSF51658">
    <property type="entry name" value="Xylose isomerase-like"/>
    <property type="match status" value="1"/>
</dbReference>
<dbReference type="AlphaFoldDB" id="A0AAW7KN09"/>
<comment type="similarity">
    <text evidence="6">Belongs to the mannonate dehydratase family.</text>
</comment>
<evidence type="ECO:0000256" key="10">
    <source>
        <dbReference type="ARBA" id="ARBA00023239"/>
    </source>
</evidence>